<dbReference type="GO" id="GO:0016787">
    <property type="term" value="F:hydrolase activity"/>
    <property type="evidence" value="ECO:0007669"/>
    <property type="project" value="InterPro"/>
</dbReference>
<comment type="caution">
    <text evidence="2">The sequence shown here is derived from an EMBL/GenBank/DDBJ whole genome shotgun (WGS) entry which is preliminary data.</text>
</comment>
<gene>
    <name evidence="2" type="ORF">WJX74_001577</name>
</gene>
<feature type="domain" description="Dienelactone hydrolase" evidence="1">
    <location>
        <begin position="28"/>
        <end position="247"/>
    </location>
</feature>
<keyword evidence="3" id="KW-1185">Reference proteome</keyword>
<sequence>MSGFEQCCDPGTVWQGTPSGKEIKLGGLDTYLAEPPAGSTAKSGILFLTDVYGWKVKNARLFTDRLAKAGFVVACPDFFHGGALSLERMHDKGFSLPEWLKQFPHEQVLSQSESIIAELKSSHGVQSIGAIGFCWGGLYALKLNASSAVKASVVNHCSLLPYNKEVLDQIAQPVLFQCSDNDSQVPAELRHEIEQKLSQLPFNKHTLLKFYPGQEHGWTLRGDDKDPSVQWAAEEAFEAGAFFFRTHLSASS</sequence>
<accession>A0AAW1QNV7</accession>
<dbReference type="SUPFAM" id="SSF53474">
    <property type="entry name" value="alpha/beta-Hydrolases"/>
    <property type="match status" value="1"/>
</dbReference>
<dbReference type="InterPro" id="IPR002925">
    <property type="entry name" value="Dienelactn_hydro"/>
</dbReference>
<protein>
    <recommendedName>
        <fullName evidence="1">Dienelactone hydrolase domain-containing protein</fullName>
    </recommendedName>
</protein>
<dbReference type="PANTHER" id="PTHR17630:SF44">
    <property type="entry name" value="PROTEIN AIM2"/>
    <property type="match status" value="1"/>
</dbReference>
<dbReference type="EMBL" id="JALJOS010000029">
    <property type="protein sequence ID" value="KAK9822890.1"/>
    <property type="molecule type" value="Genomic_DNA"/>
</dbReference>
<organism evidence="2 3">
    <name type="scientific">Apatococcus lobatus</name>
    <dbReference type="NCBI Taxonomy" id="904363"/>
    <lineage>
        <taxon>Eukaryota</taxon>
        <taxon>Viridiplantae</taxon>
        <taxon>Chlorophyta</taxon>
        <taxon>core chlorophytes</taxon>
        <taxon>Trebouxiophyceae</taxon>
        <taxon>Chlorellales</taxon>
        <taxon>Chlorellaceae</taxon>
        <taxon>Apatococcus</taxon>
    </lineage>
</organism>
<dbReference type="PANTHER" id="PTHR17630">
    <property type="entry name" value="DIENELACTONE HYDROLASE"/>
    <property type="match status" value="1"/>
</dbReference>
<name>A0AAW1QNV7_9CHLO</name>
<dbReference type="Pfam" id="PF01738">
    <property type="entry name" value="DLH"/>
    <property type="match status" value="1"/>
</dbReference>
<dbReference type="InterPro" id="IPR029058">
    <property type="entry name" value="AB_hydrolase_fold"/>
</dbReference>
<reference evidence="2 3" key="1">
    <citation type="journal article" date="2024" name="Nat. Commun.">
        <title>Phylogenomics reveals the evolutionary origins of lichenization in chlorophyte algae.</title>
        <authorList>
            <person name="Puginier C."/>
            <person name="Libourel C."/>
            <person name="Otte J."/>
            <person name="Skaloud P."/>
            <person name="Haon M."/>
            <person name="Grisel S."/>
            <person name="Petersen M."/>
            <person name="Berrin J.G."/>
            <person name="Delaux P.M."/>
            <person name="Dal Grande F."/>
            <person name="Keller J."/>
        </authorList>
    </citation>
    <scope>NUCLEOTIDE SEQUENCE [LARGE SCALE GENOMIC DNA]</scope>
    <source>
        <strain evidence="2 3">SAG 2145</strain>
    </source>
</reference>
<evidence type="ECO:0000313" key="2">
    <source>
        <dbReference type="EMBL" id="KAK9822890.1"/>
    </source>
</evidence>
<evidence type="ECO:0000313" key="3">
    <source>
        <dbReference type="Proteomes" id="UP001438707"/>
    </source>
</evidence>
<dbReference type="AlphaFoldDB" id="A0AAW1QNV7"/>
<dbReference type="Proteomes" id="UP001438707">
    <property type="component" value="Unassembled WGS sequence"/>
</dbReference>
<dbReference type="Gene3D" id="3.40.50.1820">
    <property type="entry name" value="alpha/beta hydrolase"/>
    <property type="match status" value="1"/>
</dbReference>
<proteinExistence type="predicted"/>
<evidence type="ECO:0000259" key="1">
    <source>
        <dbReference type="Pfam" id="PF01738"/>
    </source>
</evidence>